<gene>
    <name evidence="2" type="ORF">F4Y42_15025</name>
</gene>
<evidence type="ECO:0000259" key="1">
    <source>
        <dbReference type="Pfam" id="PF04909"/>
    </source>
</evidence>
<evidence type="ECO:0000313" key="2">
    <source>
        <dbReference type="EMBL" id="MXY94749.1"/>
    </source>
</evidence>
<dbReference type="Gene3D" id="3.20.20.140">
    <property type="entry name" value="Metal-dependent hydrolases"/>
    <property type="match status" value="1"/>
</dbReference>
<dbReference type="InterPro" id="IPR006680">
    <property type="entry name" value="Amidohydro-rel"/>
</dbReference>
<proteinExistence type="predicted"/>
<protein>
    <submittedName>
        <fullName evidence="2">Amidohydrolase family protein</fullName>
    </submittedName>
</protein>
<dbReference type="GO" id="GO:0016787">
    <property type="term" value="F:hydrolase activity"/>
    <property type="evidence" value="ECO:0007669"/>
    <property type="project" value="UniProtKB-KW"/>
</dbReference>
<dbReference type="AlphaFoldDB" id="A0A6B0YXQ6"/>
<comment type="caution">
    <text evidence="2">The sequence shown here is derived from an EMBL/GenBank/DDBJ whole genome shotgun (WGS) entry which is preliminary data.</text>
</comment>
<dbReference type="EMBL" id="VXRG01000125">
    <property type="protein sequence ID" value="MXY94749.1"/>
    <property type="molecule type" value="Genomic_DNA"/>
</dbReference>
<dbReference type="InterPro" id="IPR032466">
    <property type="entry name" value="Metal_Hydrolase"/>
</dbReference>
<name>A0A6B0YXQ6_9CHLR</name>
<organism evidence="2">
    <name type="scientific">Caldilineaceae bacterium SB0664_bin_27</name>
    <dbReference type="NCBI Taxonomy" id="2605260"/>
    <lineage>
        <taxon>Bacteria</taxon>
        <taxon>Bacillati</taxon>
        <taxon>Chloroflexota</taxon>
        <taxon>Caldilineae</taxon>
        <taxon>Caldilineales</taxon>
        <taxon>Caldilineaceae</taxon>
    </lineage>
</organism>
<accession>A0A6B0YXQ6</accession>
<reference evidence="2" key="1">
    <citation type="submission" date="2019-09" db="EMBL/GenBank/DDBJ databases">
        <title>Characterisation of the sponge microbiome using genome-centric metagenomics.</title>
        <authorList>
            <person name="Engelberts J.P."/>
            <person name="Robbins S.J."/>
            <person name="De Goeij J.M."/>
            <person name="Aranda M."/>
            <person name="Bell S.C."/>
            <person name="Webster N.S."/>
        </authorList>
    </citation>
    <scope>NUCLEOTIDE SEQUENCE</scope>
    <source>
        <strain evidence="2">SB0664_bin_27</strain>
    </source>
</reference>
<feature type="domain" description="Amidohydrolase-related" evidence="1">
    <location>
        <begin position="27"/>
        <end position="350"/>
    </location>
</feature>
<keyword evidence="2" id="KW-0378">Hydrolase</keyword>
<dbReference type="SUPFAM" id="SSF51556">
    <property type="entry name" value="Metallo-dependent hydrolases"/>
    <property type="match status" value="1"/>
</dbReference>
<sequence>MFSHEFKEADQQFLEREILPFLPDRIIDAHAHLFCHEHFPDGRPRAGLETTPPRLGLAEFEEYSEWLHPGGRVVGGLFFGLAFLGDRQANNEFISAEISGDSPLAAKSRGQMIISPDMDAETILDEVRRLGMTGLKCYHTMAPLNPRLGTPESGAGSYSAADPTWTAPIEAYLPEEHIAAANTLGLTITLHMVRDRALADPVNQVTIRRYCESYPNMRLILAHAARGFNPWHTIEGIESLRGLENVWFDTSAVTEAGAFEAIVETMGHEKLMYGTDFHVSHTRGRCVAIGDSFHWLYADEMDLDEKHISLQPVLIGLESLRSLRLACDRLKLSERQVDDIFYGNAAALLEIE</sequence>
<dbReference type="Pfam" id="PF04909">
    <property type="entry name" value="Amidohydro_2"/>
    <property type="match status" value="1"/>
</dbReference>